<dbReference type="GO" id="GO:0031267">
    <property type="term" value="F:small GTPase binding"/>
    <property type="evidence" value="ECO:0007669"/>
    <property type="project" value="TreeGrafter"/>
</dbReference>
<feature type="region of interest" description="Disordered" evidence="1">
    <location>
        <begin position="34"/>
        <end position="115"/>
    </location>
</feature>
<reference evidence="4 6" key="2">
    <citation type="submission" date="2018-03" db="EMBL/GenBank/DDBJ databases">
        <authorList>
            <person name="Fogelqvist J."/>
        </authorList>
    </citation>
    <scope>NUCLEOTIDE SEQUENCE [LARGE SCALE GENOMIC DNA]</scope>
</reference>
<name>A0A0G4IKP8_PLABS</name>
<evidence type="ECO:0000259" key="2">
    <source>
        <dbReference type="PROSITE" id="PS50086"/>
    </source>
</evidence>
<dbReference type="AlphaFoldDB" id="A0A0G4IKP8"/>
<keyword evidence="4" id="KW-0496">Mitochondrion</keyword>
<dbReference type="InterPro" id="IPR035969">
    <property type="entry name" value="Rab-GAP_TBC_sf"/>
</dbReference>
<dbReference type="Gene3D" id="1.10.472.80">
    <property type="entry name" value="Ypt/Rab-GAP domain of gyp1p, domain 3"/>
    <property type="match status" value="1"/>
</dbReference>
<dbReference type="GO" id="GO:0005096">
    <property type="term" value="F:GTPase activator activity"/>
    <property type="evidence" value="ECO:0007669"/>
    <property type="project" value="TreeGrafter"/>
</dbReference>
<dbReference type="GO" id="GO:0016192">
    <property type="term" value="P:vesicle-mediated transport"/>
    <property type="evidence" value="ECO:0007669"/>
    <property type="project" value="UniProtKB-ARBA"/>
</dbReference>
<dbReference type="OrthoDB" id="294251at2759"/>
<proteinExistence type="predicted"/>
<dbReference type="GO" id="GO:0031410">
    <property type="term" value="C:cytoplasmic vesicle"/>
    <property type="evidence" value="ECO:0007669"/>
    <property type="project" value="UniProtKB-ARBA"/>
</dbReference>
<reference evidence="3 5" key="1">
    <citation type="submission" date="2015-02" db="EMBL/GenBank/DDBJ databases">
        <authorList>
            <person name="Chooi Y.-H."/>
        </authorList>
    </citation>
    <scope>NUCLEOTIDE SEQUENCE [LARGE SCALE GENOMIC DNA]</scope>
    <source>
        <strain evidence="3">E3</strain>
    </source>
</reference>
<dbReference type="PANTHER" id="PTHR47219:SF9">
    <property type="entry name" value="GTPASE ACTIVATING PROTEIN AND CENTROSOME-ASSOCIATED, ISOFORM B"/>
    <property type="match status" value="1"/>
</dbReference>
<feature type="compositionally biased region" description="Basic and acidic residues" evidence="1">
    <location>
        <begin position="46"/>
        <end position="57"/>
    </location>
</feature>
<evidence type="ECO:0000256" key="1">
    <source>
        <dbReference type="SAM" id="MobiDB-lite"/>
    </source>
</evidence>
<dbReference type="InterPro" id="IPR000195">
    <property type="entry name" value="Rab-GAP-TBC_dom"/>
</dbReference>
<protein>
    <recommendedName>
        <fullName evidence="2">Rab-GAP TBC domain-containing protein</fullName>
    </recommendedName>
</protein>
<evidence type="ECO:0000313" key="3">
    <source>
        <dbReference type="EMBL" id="CEO95831.1"/>
    </source>
</evidence>
<dbReference type="SMART" id="SM00164">
    <property type="entry name" value="TBC"/>
    <property type="match status" value="1"/>
</dbReference>
<dbReference type="FunFam" id="1.10.472.80:FF:000006">
    <property type="entry name" value="TBC1 domain family member 14"/>
    <property type="match status" value="1"/>
</dbReference>
<evidence type="ECO:0000313" key="6">
    <source>
        <dbReference type="Proteomes" id="UP000290189"/>
    </source>
</evidence>
<dbReference type="PANTHER" id="PTHR47219">
    <property type="entry name" value="RAB GTPASE-ACTIVATING PROTEIN 1-LIKE"/>
    <property type="match status" value="1"/>
</dbReference>
<evidence type="ECO:0000313" key="5">
    <source>
        <dbReference type="Proteomes" id="UP000039324"/>
    </source>
</evidence>
<dbReference type="SUPFAM" id="SSF47923">
    <property type="entry name" value="Ypt/Rab-GAP domain of gyp1p"/>
    <property type="match status" value="2"/>
</dbReference>
<dbReference type="OMA" id="VMHTHES"/>
<dbReference type="STRING" id="37360.A0A0G4IKP8"/>
<dbReference type="Proteomes" id="UP000290189">
    <property type="component" value="Unassembled WGS sequence"/>
</dbReference>
<evidence type="ECO:0000313" key="4">
    <source>
        <dbReference type="EMBL" id="SPR00109.1"/>
    </source>
</evidence>
<dbReference type="GO" id="GO:0005773">
    <property type="term" value="C:vacuole"/>
    <property type="evidence" value="ECO:0007669"/>
    <property type="project" value="UniProtKB-ARBA"/>
</dbReference>
<dbReference type="Gene3D" id="1.10.8.270">
    <property type="entry name" value="putative rabgap domain of human tbc1 domain family member 14 like domains"/>
    <property type="match status" value="1"/>
</dbReference>
<dbReference type="EMBL" id="OVEO01000013">
    <property type="protein sequence ID" value="SPR00109.1"/>
    <property type="molecule type" value="Genomic_DNA"/>
</dbReference>
<feature type="domain" description="Rab-GAP TBC" evidence="2">
    <location>
        <begin position="196"/>
        <end position="391"/>
    </location>
</feature>
<accession>A0A0G4IKP8</accession>
<geneLocation type="mitochondrion" evidence="4"/>
<gene>
    <name evidence="3" type="ORF">PBRA_004544</name>
    <name evidence="4" type="ORF">PLBR_LOCUS7324</name>
</gene>
<keyword evidence="5" id="KW-1185">Reference proteome</keyword>
<feature type="compositionally biased region" description="Polar residues" evidence="1">
    <location>
        <begin position="70"/>
        <end position="87"/>
    </location>
</feature>
<dbReference type="Pfam" id="PF00566">
    <property type="entry name" value="RabGAP-TBC"/>
    <property type="match status" value="1"/>
</dbReference>
<dbReference type="PROSITE" id="PS50086">
    <property type="entry name" value="TBC_RABGAP"/>
    <property type="match status" value="1"/>
</dbReference>
<dbReference type="Gene3D" id="1.10.10.750">
    <property type="entry name" value="Ypt/Rab-GAP domain of gyp1p, domain 1"/>
    <property type="match status" value="1"/>
</dbReference>
<dbReference type="InterPro" id="IPR050302">
    <property type="entry name" value="Rab_GAP_TBC_domain"/>
</dbReference>
<dbReference type="Proteomes" id="UP000039324">
    <property type="component" value="Unassembled WGS sequence"/>
</dbReference>
<sequence>MSGDFSGDGDAAAGHRKLQGALAATMGKDAINEWVGAHELQSPNGKGKEEDTEKEPVAELSSPVGALGIRSQQTPPSADASPSSGQSRAHRAPADVDLSPVSQRSFEDESKSEPANVVDQVAKLKKRGKAFLQGLVDTWATPSAAAMIHGSDDVTGEQRETQMADDRAAWCMLLHSWQNRIEVPSRRRLKNMCWRGIPSACRGEAWVAIIGNELKITRDLYKILSSRATSPSASDACSREESIALIEVDVPRTFPELQFFHGDGPMSAPLVNILKTYVSFRPDVGYIQGMSYIAAMLLLNLDDEFNAFVALANLLNSELYFTLFRDFRSGRSHLTVFDKLMQKHVPKVFDRFCSMNLTPDMYLYDWILTIFSRSFPLDIACRIWDCFLVEGQAFLFRAALGVLKLYELALLQSTFEQSLHFLNHIPKTIDERLLFQAIQGISITDKTLTSMLQREQQPSQPL</sequence>
<dbReference type="EMBL" id="CDSF01000035">
    <property type="protein sequence ID" value="CEO95831.1"/>
    <property type="molecule type" value="Genomic_DNA"/>
</dbReference>
<organism evidence="3 5">
    <name type="scientific">Plasmodiophora brassicae</name>
    <name type="common">Clubroot disease agent</name>
    <dbReference type="NCBI Taxonomy" id="37360"/>
    <lineage>
        <taxon>Eukaryota</taxon>
        <taxon>Sar</taxon>
        <taxon>Rhizaria</taxon>
        <taxon>Endomyxa</taxon>
        <taxon>Phytomyxea</taxon>
        <taxon>Plasmodiophorida</taxon>
        <taxon>Plasmodiophoridae</taxon>
        <taxon>Plasmodiophora</taxon>
    </lineage>
</organism>